<protein>
    <submittedName>
        <fullName evidence="2">Uncharacterized protein</fullName>
    </submittedName>
</protein>
<feature type="signal peptide" evidence="1">
    <location>
        <begin position="1"/>
        <end position="29"/>
    </location>
</feature>
<proteinExistence type="predicted"/>
<dbReference type="AlphaFoldDB" id="A0AA42BZ34"/>
<dbReference type="EMBL" id="JACKVH010000012">
    <property type="protein sequence ID" value="MCV7379388.1"/>
    <property type="molecule type" value="Genomic_DNA"/>
</dbReference>
<dbReference type="EMBL" id="MVHD01000005">
    <property type="protein sequence ID" value="OQZ92311.1"/>
    <property type="molecule type" value="Genomic_DNA"/>
</dbReference>
<keyword evidence="1" id="KW-0732">Signal</keyword>
<evidence type="ECO:0000313" key="5">
    <source>
        <dbReference type="Proteomes" id="UP001141650"/>
    </source>
</evidence>
<evidence type="ECO:0000313" key="3">
    <source>
        <dbReference type="EMBL" id="OQZ92311.1"/>
    </source>
</evidence>
<reference evidence="2" key="3">
    <citation type="journal article" date="2022" name="BMC Genomics">
        <title>Comparative genome analysis of mycobacteria focusing on tRNA and non-coding RNA.</title>
        <authorList>
            <person name="Behra P.R.K."/>
            <person name="Pettersson B.M.F."/>
            <person name="Ramesh M."/>
            <person name="Das S."/>
            <person name="Dasgupta S."/>
            <person name="Kirsebom L.A."/>
        </authorList>
    </citation>
    <scope>NUCLEOTIDE SEQUENCE</scope>
    <source>
        <strain evidence="2">CCUG 55640</strain>
    </source>
</reference>
<feature type="chain" id="PRO_5041325440" evidence="1">
    <location>
        <begin position="30"/>
        <end position="81"/>
    </location>
</feature>
<sequence length="81" mass="8487">MTLRTCARGLLAGATVAMALAGGTGIARASPDPALPPIPPSIDEWLTEFPTTFVNPMDEGGPATDWDGVGMYCENIYVRCS</sequence>
<gene>
    <name evidence="3" type="ORF">BST11_05030</name>
    <name evidence="2" type="ORF">H7K38_12095</name>
</gene>
<reference evidence="2" key="2">
    <citation type="submission" date="2020-07" db="EMBL/GenBank/DDBJ databases">
        <authorList>
            <person name="Pettersson B.M.F."/>
            <person name="Behra P.R.K."/>
            <person name="Ramesh M."/>
            <person name="Das S."/>
            <person name="Dasgupta S."/>
            <person name="Kirsebom L.A."/>
        </authorList>
    </citation>
    <scope>NUCLEOTIDE SEQUENCE</scope>
    <source>
        <strain evidence="2">CCUG 55640</strain>
    </source>
</reference>
<reference evidence="3 4" key="1">
    <citation type="submission" date="2017-02" db="EMBL/GenBank/DDBJ databases">
        <title>The new phylogeny of genus Mycobacterium.</title>
        <authorList>
            <person name="Tortoli E."/>
            <person name="Trovato A."/>
            <person name="Cirillo D.M."/>
        </authorList>
    </citation>
    <scope>NUCLEOTIDE SEQUENCE [LARGE SCALE GENOMIC DNA]</scope>
    <source>
        <strain evidence="3 4">DSM 45230</strain>
    </source>
</reference>
<evidence type="ECO:0000313" key="2">
    <source>
        <dbReference type="EMBL" id="MCV7379388.1"/>
    </source>
</evidence>
<evidence type="ECO:0000313" key="4">
    <source>
        <dbReference type="Proteomes" id="UP000192319"/>
    </source>
</evidence>
<dbReference type="RefSeq" id="WP_083136886.1">
    <property type="nucleotide sequence ID" value="NZ_JACKVH010000012.1"/>
</dbReference>
<accession>A0AA42BZ34</accession>
<comment type="caution">
    <text evidence="2">The sequence shown here is derived from an EMBL/GenBank/DDBJ whole genome shotgun (WGS) entry which is preliminary data.</text>
</comment>
<name>A0AA42BZ34_9MYCO</name>
<keyword evidence="4" id="KW-1185">Reference proteome</keyword>
<dbReference type="Proteomes" id="UP001141650">
    <property type="component" value="Unassembled WGS sequence"/>
</dbReference>
<evidence type="ECO:0000256" key="1">
    <source>
        <dbReference type="SAM" id="SignalP"/>
    </source>
</evidence>
<organism evidence="2 5">
    <name type="scientific">Mycobacterium alsense</name>
    <dbReference type="NCBI Taxonomy" id="324058"/>
    <lineage>
        <taxon>Bacteria</taxon>
        <taxon>Bacillati</taxon>
        <taxon>Actinomycetota</taxon>
        <taxon>Actinomycetes</taxon>
        <taxon>Mycobacteriales</taxon>
        <taxon>Mycobacteriaceae</taxon>
        <taxon>Mycobacterium</taxon>
    </lineage>
</organism>
<dbReference type="Proteomes" id="UP000192319">
    <property type="component" value="Unassembled WGS sequence"/>
</dbReference>